<dbReference type="RefSeq" id="WP_011568663.1">
    <property type="nucleotide sequence ID" value="NC_008209.1"/>
</dbReference>
<gene>
    <name evidence="3" type="ordered locus">RD1_2482</name>
</gene>
<keyword evidence="2" id="KW-0472">Membrane</keyword>
<reference evidence="3 4" key="1">
    <citation type="journal article" date="2007" name="J. Bacteriol.">
        <title>The complete genome sequence of Roseobacter denitrificans reveals a mixotrophic rather than photosynthetic metabolism.</title>
        <authorList>
            <person name="Swingley W.D."/>
            <person name="Sadekar S."/>
            <person name="Mastrian S.D."/>
            <person name="Matthies H.J."/>
            <person name="Hao J."/>
            <person name="Ramos H."/>
            <person name="Acharya C.R."/>
            <person name="Conrad A.L."/>
            <person name="Taylor H.L."/>
            <person name="Dejesa L.C."/>
            <person name="Shah M.K."/>
            <person name="O'huallachain M.E."/>
            <person name="Lince M.T."/>
            <person name="Blankenship R.E."/>
            <person name="Beatty J.T."/>
            <person name="Touchman J.W."/>
        </authorList>
    </citation>
    <scope>NUCLEOTIDE SEQUENCE [LARGE SCALE GENOMIC DNA]</scope>
    <source>
        <strain evidence="4">ATCC 33942 / OCh 114</strain>
    </source>
</reference>
<feature type="region of interest" description="Disordered" evidence="1">
    <location>
        <begin position="1"/>
        <end position="33"/>
    </location>
</feature>
<evidence type="ECO:0000313" key="4">
    <source>
        <dbReference type="Proteomes" id="UP000007029"/>
    </source>
</evidence>
<dbReference type="AlphaFoldDB" id="Q166P7"/>
<dbReference type="HOGENOM" id="CLU_2331894_0_0_5"/>
<name>Q166P7_ROSDO</name>
<accession>Q166P7</accession>
<feature type="transmembrane region" description="Helical" evidence="2">
    <location>
        <begin position="77"/>
        <end position="94"/>
    </location>
</feature>
<proteinExistence type="predicted"/>
<sequence>MTTIHSADPEMLSNASVDTKDKRRGPDAKEATEAARDYAMQTSTAAMETAEAVASDVRAEVTKVTAAARDFAVKQPVATAAGALALGVLLGMAVNRRR</sequence>
<dbReference type="eggNOG" id="ENOG5031KG2">
    <property type="taxonomic scope" value="Bacteria"/>
</dbReference>
<protein>
    <recommendedName>
        <fullName evidence="5">DUF883 domain-containing protein</fullName>
    </recommendedName>
</protein>
<evidence type="ECO:0000256" key="1">
    <source>
        <dbReference type="SAM" id="MobiDB-lite"/>
    </source>
</evidence>
<keyword evidence="4" id="KW-1185">Reference proteome</keyword>
<keyword evidence="2" id="KW-1133">Transmembrane helix</keyword>
<evidence type="ECO:0000256" key="2">
    <source>
        <dbReference type="SAM" id="Phobius"/>
    </source>
</evidence>
<evidence type="ECO:0008006" key="5">
    <source>
        <dbReference type="Google" id="ProtNLM"/>
    </source>
</evidence>
<keyword evidence="2" id="KW-0812">Transmembrane</keyword>
<dbReference type="KEGG" id="rde:RD1_2482"/>
<dbReference type="EMBL" id="CP000362">
    <property type="protein sequence ID" value="ABG32046.1"/>
    <property type="molecule type" value="Genomic_DNA"/>
</dbReference>
<organism evidence="3 4">
    <name type="scientific">Roseobacter denitrificans (strain ATCC 33942 / OCh 114)</name>
    <name type="common">Erythrobacter sp. (strain OCh 114)</name>
    <name type="synonym">Roseobacter denitrificans</name>
    <dbReference type="NCBI Taxonomy" id="375451"/>
    <lineage>
        <taxon>Bacteria</taxon>
        <taxon>Pseudomonadati</taxon>
        <taxon>Pseudomonadota</taxon>
        <taxon>Alphaproteobacteria</taxon>
        <taxon>Rhodobacterales</taxon>
        <taxon>Roseobacteraceae</taxon>
        <taxon>Roseobacter</taxon>
    </lineage>
</organism>
<dbReference type="Proteomes" id="UP000007029">
    <property type="component" value="Chromosome"/>
</dbReference>
<dbReference type="STRING" id="375451.RD1_2482"/>
<feature type="compositionally biased region" description="Basic and acidic residues" evidence="1">
    <location>
        <begin position="18"/>
        <end position="33"/>
    </location>
</feature>
<evidence type="ECO:0000313" key="3">
    <source>
        <dbReference type="EMBL" id="ABG32046.1"/>
    </source>
</evidence>